<dbReference type="Proteomes" id="UP001206925">
    <property type="component" value="Unassembled WGS sequence"/>
</dbReference>
<name>A0AAD5BUD3_AMBAR</name>
<feature type="compositionally biased region" description="Basic and acidic residues" evidence="1">
    <location>
        <begin position="1866"/>
        <end position="1875"/>
    </location>
</feature>
<dbReference type="EMBL" id="JAMZMK010010911">
    <property type="protein sequence ID" value="KAI7729812.1"/>
    <property type="molecule type" value="Genomic_DNA"/>
</dbReference>
<accession>A0AAD5BUD3</accession>
<feature type="region of interest" description="Disordered" evidence="1">
    <location>
        <begin position="1021"/>
        <end position="1093"/>
    </location>
</feature>
<feature type="compositionally biased region" description="Basic and acidic residues" evidence="1">
    <location>
        <begin position="1281"/>
        <end position="1294"/>
    </location>
</feature>
<feature type="region of interest" description="Disordered" evidence="1">
    <location>
        <begin position="1262"/>
        <end position="1389"/>
    </location>
</feature>
<feature type="region of interest" description="Disordered" evidence="1">
    <location>
        <begin position="581"/>
        <end position="710"/>
    </location>
</feature>
<feature type="region of interest" description="Disordered" evidence="1">
    <location>
        <begin position="1126"/>
        <end position="1197"/>
    </location>
</feature>
<evidence type="ECO:0000313" key="3">
    <source>
        <dbReference type="Proteomes" id="UP001206925"/>
    </source>
</evidence>
<feature type="compositionally biased region" description="Polar residues" evidence="1">
    <location>
        <begin position="1851"/>
        <end position="1865"/>
    </location>
</feature>
<feature type="compositionally biased region" description="Basic residues" evidence="1">
    <location>
        <begin position="536"/>
        <end position="545"/>
    </location>
</feature>
<feature type="region of interest" description="Disordered" evidence="1">
    <location>
        <begin position="1846"/>
        <end position="1891"/>
    </location>
</feature>
<feature type="compositionally biased region" description="Basic and acidic residues" evidence="1">
    <location>
        <begin position="352"/>
        <end position="364"/>
    </location>
</feature>
<feature type="compositionally biased region" description="Polar residues" evidence="1">
    <location>
        <begin position="1147"/>
        <end position="1160"/>
    </location>
</feature>
<feature type="compositionally biased region" description="Basic and acidic residues" evidence="1">
    <location>
        <begin position="1137"/>
        <end position="1146"/>
    </location>
</feature>
<feature type="compositionally biased region" description="Polar residues" evidence="1">
    <location>
        <begin position="1074"/>
        <end position="1091"/>
    </location>
</feature>
<feature type="compositionally biased region" description="Basic and acidic residues" evidence="1">
    <location>
        <begin position="245"/>
        <end position="259"/>
    </location>
</feature>
<feature type="compositionally biased region" description="Basic and acidic residues" evidence="1">
    <location>
        <begin position="423"/>
        <end position="435"/>
    </location>
</feature>
<protein>
    <submittedName>
        <fullName evidence="2">Uncharacterized protein</fullName>
    </submittedName>
</protein>
<feature type="region of interest" description="Disordered" evidence="1">
    <location>
        <begin position="173"/>
        <end position="192"/>
    </location>
</feature>
<proteinExistence type="predicted"/>
<feature type="compositionally biased region" description="Low complexity" evidence="1">
    <location>
        <begin position="521"/>
        <end position="535"/>
    </location>
</feature>
<keyword evidence="3" id="KW-1185">Reference proteome</keyword>
<comment type="caution">
    <text evidence="2">The sequence shown here is derived from an EMBL/GenBank/DDBJ whole genome shotgun (WGS) entry which is preliminary data.</text>
</comment>
<feature type="compositionally biased region" description="Basic and acidic residues" evidence="1">
    <location>
        <begin position="325"/>
        <end position="336"/>
    </location>
</feature>
<feature type="compositionally biased region" description="Basic and acidic residues" evidence="1">
    <location>
        <begin position="485"/>
        <end position="501"/>
    </location>
</feature>
<feature type="region of interest" description="Disordered" evidence="1">
    <location>
        <begin position="1758"/>
        <end position="1810"/>
    </location>
</feature>
<feature type="compositionally biased region" description="Polar residues" evidence="1">
    <location>
        <begin position="624"/>
        <end position="636"/>
    </location>
</feature>
<feature type="compositionally biased region" description="Basic and acidic residues" evidence="1">
    <location>
        <begin position="587"/>
        <end position="604"/>
    </location>
</feature>
<evidence type="ECO:0000313" key="2">
    <source>
        <dbReference type="EMBL" id="KAI7729812.1"/>
    </source>
</evidence>
<feature type="compositionally biased region" description="Basic residues" evidence="1">
    <location>
        <begin position="365"/>
        <end position="376"/>
    </location>
</feature>
<reference evidence="2" key="1">
    <citation type="submission" date="2022-06" db="EMBL/GenBank/DDBJ databases">
        <title>Uncovering the hologenomic basis of an extraordinary plant invasion.</title>
        <authorList>
            <person name="Bieker V.C."/>
            <person name="Martin M.D."/>
            <person name="Gilbert T."/>
            <person name="Hodgins K."/>
            <person name="Battlay P."/>
            <person name="Petersen B."/>
            <person name="Wilson J."/>
        </authorList>
    </citation>
    <scope>NUCLEOTIDE SEQUENCE</scope>
    <source>
        <strain evidence="2">AA19_3_7</strain>
        <tissue evidence="2">Leaf</tissue>
    </source>
</reference>
<feature type="compositionally biased region" description="Polar residues" evidence="1">
    <location>
        <begin position="1758"/>
        <end position="1771"/>
    </location>
</feature>
<feature type="compositionally biased region" description="Basic and acidic residues" evidence="1">
    <location>
        <begin position="381"/>
        <end position="391"/>
    </location>
</feature>
<feature type="region of interest" description="Disordered" evidence="1">
    <location>
        <begin position="220"/>
        <end position="567"/>
    </location>
</feature>
<feature type="compositionally biased region" description="Basic and acidic residues" evidence="1">
    <location>
        <begin position="1025"/>
        <end position="1039"/>
    </location>
</feature>
<feature type="compositionally biased region" description="Basic residues" evidence="1">
    <location>
        <begin position="679"/>
        <end position="689"/>
    </location>
</feature>
<feature type="compositionally biased region" description="Low complexity" evidence="1">
    <location>
        <begin position="1351"/>
        <end position="1361"/>
    </location>
</feature>
<feature type="compositionally biased region" description="Polar residues" evidence="1">
    <location>
        <begin position="394"/>
        <end position="421"/>
    </location>
</feature>
<sequence>MDYHSLKRKELQALCKEHGIPANSANSVLADKLSALLNEKQKPKGRTCMKSSVEIRDEGQLAESKRQSKKVRFSPNNDLLEYELRSGEKQKDMVTQVKTRRKSVAKKVDEPVVDNNITVELVEDTAQIPVRVTRSRVQSSVKDVPNNEKKKGRREAKDVMKVTEDNIGKVTRSKAHTVQKGGGVQREDTKESKKLIKEVEEATDTVEETVVGRVRVARSKAQTSMEGGRGCGANAHVKKKTGKQVKTDGHNVEPPKEEIIDVPVRATRSTRQTLKEDIGNTVTNPQANKKRTRREMKSTDLNSNSSHVAAVDKQEPPKRKSLRTRGVDKDEGDKMEVVNASRATRNSKNKATKVEVQELEEPLKHPSKKNVNRRKSVLQPDKTEDDPHLEEAVNQPTRRNTRRNSVVQKATMKVESSTRTPKSGKDKENVTRSGKDASVNDFKEVTTGTPKSRKRRGTSIIEDQVMETEYGSVDKSPKGSTRGAIKSERKSVAKKEVESSLKKSKSRMNVQPSKEKTSPEGKSSAIRSGAIIKGSSSKKRAKLSRTKQSDSEDHAVNSSKEWTPVAKLRNLELDEEVIDPEVSPAIDKSDRQVTRSTIKSEIKEPGQSARFTRSTIKSERKEPSQSAIKEQPTEVQLFSPKVAKLRSDPAVNTAPGRITRRGIKHDGNAAGSFSENVGKKKQTRQSALKKPHDDAQMPSPEVAEAGPSLDVGTVVQAEVKQSLDEVRKSSPEDAEGRPHLGVDALGVQSENKQPYDINVQMCSPEAVEVQPNPDGDTVGIGSESSIEVTGQILGDVSASGSARLPTKTVEENRVSVSGTAIDMESTSLVSGESASVEVKEDAGACIEKSTHEANATECVTETVLSGEQQNPPELQNFDAGTPLMKNLSHIKMTSVATADDAETLPDAVSDVSRVVHVESGIFNGQENPSSGNDVYVERDDAISDRKFYLDMFGTPLMGKGGIQDDGSSLAEELEAGSELSNAKNTLDVPASGIDITIKRVIEDNSDVRNGESEHDQLTSIANHATDNEDVRGDDSELAKNENMPGAAEVLVRSDDEEPEQSLNVAVDDVPRDTVGQSDSVTSKDTPKTLSSGGIDDVTVRVDAPEVLVVDINKDVVSSILGDTYDMDAEGDSGNEQKLAEGDDSFQRNESGVVSYDTSNEQTKEEAGAHRVYGHTFDDPEQAAPTHDDPDNGKIMEGSSHIGVKEAEPELLGDINAPEDLTREEASPILNTDGEPTVDGIDSSQVMGDIGACESLITKESSPITYKNIESPVDDTDSDLPTIKEDDRNKQEETRNASTFVDWGDYDFGMDEFEKPVSANGSSDMEGEGKKDDQDSNLQTSARTSYTREESSGLAAGLANSARKFDKDSGNAADVKSNQEEDMLKGSANATDMSEEVFNWSDSSMRSVSATPATTRIGHVRESLEEEVKFANQDTYSSLKALFVTPATTQITNVKTGQEEAVDLPNQDHYSSLKPLFKTPTTQISHVQDGRDVKIGQEDAVNFSNQDLYSSLKPLFKTPATQISHVQDGRDVKAGQEDAVIFANQDHYSSLKPLFKTPTAQKSHVQDVRDVKTGQEDAVNFANQDHYSSLKPLFKTPSTQISHVQDGRDVKTAQEDAFEFANQDQYSSLKSLFKTPAVTQTSHGKGGHEDAVDFANQDHYSSLKPLFKTPAVTQTSHVKGGQEDAVRYANHDPYSSLKPLFTTPATTQIRHVKDAQGESTNFANTDHHSSLKSLFATPATSRISHVNDCKTDAVNFTHSDGRCNENTGSSRTASHEFSHQWGNDQSKDLNGEETQGNAVRGPQNDIHGVSSFEGYPQKLFENEVGGSIDNSGSNTQFEFKQFEFLNEPAGTSHHNPSGLKDNSTRSSEFEKKEDTLTKGSEVNDDLGFGTGK</sequence>
<gene>
    <name evidence="2" type="ORF">M8C21_003808</name>
</gene>
<feature type="compositionally biased region" description="Polar residues" evidence="1">
    <location>
        <begin position="1335"/>
        <end position="1344"/>
    </location>
</feature>
<organism evidence="2 3">
    <name type="scientific">Ambrosia artemisiifolia</name>
    <name type="common">Common ragweed</name>
    <dbReference type="NCBI Taxonomy" id="4212"/>
    <lineage>
        <taxon>Eukaryota</taxon>
        <taxon>Viridiplantae</taxon>
        <taxon>Streptophyta</taxon>
        <taxon>Embryophyta</taxon>
        <taxon>Tracheophyta</taxon>
        <taxon>Spermatophyta</taxon>
        <taxon>Magnoliopsida</taxon>
        <taxon>eudicotyledons</taxon>
        <taxon>Gunneridae</taxon>
        <taxon>Pentapetalae</taxon>
        <taxon>asterids</taxon>
        <taxon>campanulids</taxon>
        <taxon>Asterales</taxon>
        <taxon>Asteraceae</taxon>
        <taxon>Asteroideae</taxon>
        <taxon>Heliantheae alliance</taxon>
        <taxon>Heliantheae</taxon>
        <taxon>Ambrosia</taxon>
    </lineage>
</organism>
<evidence type="ECO:0000256" key="1">
    <source>
        <dbReference type="SAM" id="MobiDB-lite"/>
    </source>
</evidence>